<evidence type="ECO:0000256" key="5">
    <source>
        <dbReference type="ARBA" id="ARBA00023001"/>
    </source>
</evidence>
<evidence type="ECO:0000256" key="4">
    <source>
        <dbReference type="ARBA" id="ARBA00022801"/>
    </source>
</evidence>
<gene>
    <name evidence="9" type="ORF">HNQ01_001077</name>
</gene>
<dbReference type="RefSeq" id="WP_173804335.1">
    <property type="nucleotide sequence ID" value="NZ_JABSNM010000003.1"/>
</dbReference>
<dbReference type="InterPro" id="IPR012341">
    <property type="entry name" value="6hp_glycosidase-like_sf"/>
</dbReference>
<keyword evidence="4 9" id="KW-0378">Hydrolase</keyword>
<keyword evidence="10" id="KW-1185">Reference proteome</keyword>
<feature type="signal peptide" evidence="8">
    <location>
        <begin position="1"/>
        <end position="38"/>
    </location>
</feature>
<dbReference type="EMBL" id="JABSNM010000003">
    <property type="protein sequence ID" value="NRT55367.1"/>
    <property type="molecule type" value="Genomic_DNA"/>
</dbReference>
<evidence type="ECO:0000313" key="9">
    <source>
        <dbReference type="EMBL" id="NRT55367.1"/>
    </source>
</evidence>
<dbReference type="Pfam" id="PF01270">
    <property type="entry name" value="Glyco_hydro_8"/>
    <property type="match status" value="1"/>
</dbReference>
<dbReference type="PROSITE" id="PS51318">
    <property type="entry name" value="TAT"/>
    <property type="match status" value="1"/>
</dbReference>
<dbReference type="NCBIfam" id="NF008305">
    <property type="entry name" value="PRK11097.1"/>
    <property type="match status" value="1"/>
</dbReference>
<reference evidence="9 10" key="1">
    <citation type="submission" date="2020-05" db="EMBL/GenBank/DDBJ databases">
        <title>Genomic Encyclopedia of Type Strains, Phase IV (KMG-V): Genome sequencing to study the core and pangenomes of soil and plant-associated prokaryotes.</title>
        <authorList>
            <person name="Whitman W."/>
        </authorList>
    </citation>
    <scope>NUCLEOTIDE SEQUENCE [LARGE SCALE GENOMIC DNA]</scope>
    <source>
        <strain evidence="9 10">C29</strain>
    </source>
</reference>
<comment type="similarity">
    <text evidence="2">Belongs to the glycosyl hydrolase 8 (cellulase D) family.</text>
</comment>
<proteinExistence type="inferred from homology"/>
<keyword evidence="5" id="KW-0136">Cellulose degradation</keyword>
<organism evidence="9 10">
    <name type="scientific">Sphaerotilus uruguayifluvii</name>
    <dbReference type="NCBI Taxonomy" id="2735897"/>
    <lineage>
        <taxon>Bacteria</taxon>
        <taxon>Pseudomonadati</taxon>
        <taxon>Pseudomonadota</taxon>
        <taxon>Betaproteobacteria</taxon>
        <taxon>Burkholderiales</taxon>
        <taxon>Sphaerotilaceae</taxon>
        <taxon>Sphaerotilus</taxon>
    </lineage>
</organism>
<comment type="caution">
    <text evidence="9">The sequence shown here is derived from an EMBL/GenBank/DDBJ whole genome shotgun (WGS) entry which is preliminary data.</text>
</comment>
<evidence type="ECO:0000313" key="10">
    <source>
        <dbReference type="Proteomes" id="UP001516061"/>
    </source>
</evidence>
<keyword evidence="7" id="KW-0119">Carbohydrate metabolism</keyword>
<dbReference type="InterPro" id="IPR008928">
    <property type="entry name" value="6-hairpin_glycosidase_sf"/>
</dbReference>
<comment type="catalytic activity">
    <reaction evidence="1">
        <text>Endohydrolysis of (1-&gt;4)-beta-D-glucosidic linkages in cellulose, lichenin and cereal beta-D-glucans.</text>
        <dbReference type="EC" id="3.2.1.4"/>
    </reaction>
</comment>
<dbReference type="InterPro" id="IPR006311">
    <property type="entry name" value="TAT_signal"/>
</dbReference>
<dbReference type="Gene3D" id="1.50.10.10">
    <property type="match status" value="1"/>
</dbReference>
<evidence type="ECO:0000256" key="2">
    <source>
        <dbReference type="ARBA" id="ARBA00009209"/>
    </source>
</evidence>
<protein>
    <recommendedName>
        <fullName evidence="3">cellulase</fullName>
        <ecNumber evidence="3">3.2.1.4</ecNumber>
    </recommendedName>
</protein>
<keyword evidence="8" id="KW-0732">Signal</keyword>
<sequence length="426" mass="45912">MRFDAGPVRRPDPEPTRRQLLGVAGAATLLAACAPLQAAPDSPASAASPAATPLSCVDFDMLWRRYLAQCVQADGRVVDHDTPEQISTSEGQAYTLFLALVADDRACFDRVLAWTRHNLAGGDFAARLPAWLWGQRNGQWGVLDPNAASDADLWMAVALFEAARLWNQPAYAETARAIVQLIRRDEIADVPGLGRMLLPGPKGFALADRLIWRFNPSYSAVHPLRALATHDPGGPWAALVEQGLAMTRAVSPNGLAPDWVSWQAGRGAQPAQWLAQDLEKGDSGSYDAIRCYLWAGVLPAQDPARAPLLKSLGGLQPLLQGDGPVPEYLSTRGGTAPRGSGPPGFDAAVLPYLAALGDRAALGRRLERLRAAMGRPLRYYDLVLMLFGVGSLQGRWSCGTDGLLRRRAPARYQNTPQDSTCRNTPA</sequence>
<evidence type="ECO:0000256" key="6">
    <source>
        <dbReference type="ARBA" id="ARBA00023295"/>
    </source>
</evidence>
<dbReference type="SUPFAM" id="SSF48208">
    <property type="entry name" value="Six-hairpin glycosidases"/>
    <property type="match status" value="1"/>
</dbReference>
<dbReference type="PROSITE" id="PS51257">
    <property type="entry name" value="PROKAR_LIPOPROTEIN"/>
    <property type="match status" value="1"/>
</dbReference>
<evidence type="ECO:0000256" key="1">
    <source>
        <dbReference type="ARBA" id="ARBA00000966"/>
    </source>
</evidence>
<dbReference type="Proteomes" id="UP001516061">
    <property type="component" value="Unassembled WGS sequence"/>
</dbReference>
<keyword evidence="6 9" id="KW-0326">Glycosidase</keyword>
<accession>A0ABX2FZF4</accession>
<dbReference type="EC" id="3.2.1.4" evidence="3"/>
<evidence type="ECO:0000256" key="8">
    <source>
        <dbReference type="SAM" id="SignalP"/>
    </source>
</evidence>
<feature type="chain" id="PRO_5046404032" description="cellulase" evidence="8">
    <location>
        <begin position="39"/>
        <end position="426"/>
    </location>
</feature>
<name>A0ABX2FZF4_9BURK</name>
<evidence type="ECO:0000256" key="7">
    <source>
        <dbReference type="ARBA" id="ARBA00023326"/>
    </source>
</evidence>
<dbReference type="PRINTS" id="PR00735">
    <property type="entry name" value="GLHYDRLASE8"/>
</dbReference>
<evidence type="ECO:0000256" key="3">
    <source>
        <dbReference type="ARBA" id="ARBA00012601"/>
    </source>
</evidence>
<keyword evidence="7" id="KW-0624">Polysaccharide degradation</keyword>
<dbReference type="InterPro" id="IPR002037">
    <property type="entry name" value="Glyco_hydro_8"/>
</dbReference>
<dbReference type="GO" id="GO:0008810">
    <property type="term" value="F:cellulase activity"/>
    <property type="evidence" value="ECO:0007669"/>
    <property type="project" value="UniProtKB-EC"/>
</dbReference>